<accession>A0A6I6DEQ0</accession>
<keyword evidence="6" id="KW-0282">Flagellum</keyword>
<dbReference type="GO" id="GO:0009425">
    <property type="term" value="C:bacterial-type flagellum basal body"/>
    <property type="evidence" value="ECO:0007669"/>
    <property type="project" value="UniProtKB-SubCell"/>
</dbReference>
<proteinExistence type="inferred from homology"/>
<dbReference type="Proteomes" id="UP000426444">
    <property type="component" value="Chromosome"/>
</dbReference>
<dbReference type="PRINTS" id="PR01006">
    <property type="entry name" value="FLGHOOKFLIE"/>
</dbReference>
<dbReference type="PANTHER" id="PTHR34653">
    <property type="match status" value="1"/>
</dbReference>
<organism evidence="6 7">
    <name type="scientific">Candidatus Syntrophocurvum alkaliphilum</name>
    <dbReference type="NCBI Taxonomy" id="2293317"/>
    <lineage>
        <taxon>Bacteria</taxon>
        <taxon>Bacillati</taxon>
        <taxon>Bacillota</taxon>
        <taxon>Clostridia</taxon>
        <taxon>Eubacteriales</taxon>
        <taxon>Syntrophomonadaceae</taxon>
        <taxon>Candidatus Syntrophocurvum</taxon>
    </lineage>
</organism>
<dbReference type="EMBL" id="CP046457">
    <property type="protein sequence ID" value="QGT99162.1"/>
    <property type="molecule type" value="Genomic_DNA"/>
</dbReference>
<dbReference type="InterPro" id="IPR001624">
    <property type="entry name" value="FliE"/>
</dbReference>
<dbReference type="OrthoDB" id="9812413at2"/>
<evidence type="ECO:0000256" key="2">
    <source>
        <dbReference type="ARBA" id="ARBA00009272"/>
    </source>
</evidence>
<comment type="similarity">
    <text evidence="2 4">Belongs to the FliE family.</text>
</comment>
<name>A0A6I6DEQ0_9FIRM</name>
<keyword evidence="6" id="KW-0966">Cell projection</keyword>
<protein>
    <recommendedName>
        <fullName evidence="4 5">Flagellar hook-basal body complex protein FliE</fullName>
    </recommendedName>
</protein>
<dbReference type="GO" id="GO:0003774">
    <property type="term" value="F:cytoskeletal motor activity"/>
    <property type="evidence" value="ECO:0007669"/>
    <property type="project" value="InterPro"/>
</dbReference>
<keyword evidence="3 4" id="KW-0975">Bacterial flagellum</keyword>
<evidence type="ECO:0000256" key="5">
    <source>
        <dbReference type="NCBIfam" id="TIGR00205"/>
    </source>
</evidence>
<reference evidence="7" key="1">
    <citation type="journal article" date="2019" name="Microbiology">
        <title>Complete Genome Sequence of an Uncultured Bacterium of the Candidate Phylum Bipolaricaulota.</title>
        <authorList>
            <person name="Kadnikov V.V."/>
            <person name="Mardanov A.V."/>
            <person name="Beletsky A.V."/>
            <person name="Frank Y.A."/>
            <person name="Karnachuk O.V."/>
            <person name="Ravin N.V."/>
        </authorList>
    </citation>
    <scope>NUCLEOTIDE SEQUENCE [LARGE SCALE GENOMIC DNA]</scope>
</reference>
<evidence type="ECO:0000256" key="4">
    <source>
        <dbReference type="HAMAP-Rule" id="MF_00724"/>
    </source>
</evidence>
<gene>
    <name evidence="4" type="primary">fliE</name>
    <name evidence="6" type="ORF">SYNTR_0569</name>
</gene>
<dbReference type="KEGG" id="salq:SYNTR_0569"/>
<dbReference type="GO" id="GO:0071973">
    <property type="term" value="P:bacterial-type flagellum-dependent cell motility"/>
    <property type="evidence" value="ECO:0007669"/>
    <property type="project" value="InterPro"/>
</dbReference>
<evidence type="ECO:0000313" key="6">
    <source>
        <dbReference type="EMBL" id="QGT99162.1"/>
    </source>
</evidence>
<sequence length="99" mass="11490">MKLNLLEGSEILKNIAQNNPESKVENKDSFSKYFKNALNEVDELQKEASYSAQRLALGDESYLHNTMIAYEKANLSLLLTIEIRDKLLESYQEIMRMQM</sequence>
<comment type="subcellular location">
    <subcellularLocation>
        <location evidence="1 4">Bacterial flagellum basal body</location>
    </subcellularLocation>
</comment>
<dbReference type="GO" id="GO:0005198">
    <property type="term" value="F:structural molecule activity"/>
    <property type="evidence" value="ECO:0007669"/>
    <property type="project" value="UniProtKB-UniRule"/>
</dbReference>
<evidence type="ECO:0000256" key="1">
    <source>
        <dbReference type="ARBA" id="ARBA00004117"/>
    </source>
</evidence>
<evidence type="ECO:0000256" key="3">
    <source>
        <dbReference type="ARBA" id="ARBA00023143"/>
    </source>
</evidence>
<evidence type="ECO:0000313" key="7">
    <source>
        <dbReference type="Proteomes" id="UP000426444"/>
    </source>
</evidence>
<keyword evidence="6" id="KW-0969">Cilium</keyword>
<dbReference type="RefSeq" id="WP_156203085.1">
    <property type="nucleotide sequence ID" value="NZ_CP046457.1"/>
</dbReference>
<dbReference type="NCBIfam" id="TIGR00205">
    <property type="entry name" value="fliE"/>
    <property type="match status" value="1"/>
</dbReference>
<dbReference type="Pfam" id="PF02049">
    <property type="entry name" value="FliE"/>
    <property type="match status" value="1"/>
</dbReference>
<dbReference type="AlphaFoldDB" id="A0A6I6DEQ0"/>
<keyword evidence="7" id="KW-1185">Reference proteome</keyword>
<dbReference type="HAMAP" id="MF_00724">
    <property type="entry name" value="FliE"/>
    <property type="match status" value="1"/>
</dbReference>
<dbReference type="PANTHER" id="PTHR34653:SF1">
    <property type="entry name" value="FLAGELLAR HOOK-BASAL BODY COMPLEX PROTEIN FLIE"/>
    <property type="match status" value="1"/>
</dbReference>